<feature type="compositionally biased region" description="Low complexity" evidence="2">
    <location>
        <begin position="111"/>
        <end position="121"/>
    </location>
</feature>
<name>A0A9E6ZPM9_9FLAO</name>
<proteinExistence type="predicted"/>
<keyword evidence="4" id="KW-1185">Reference proteome</keyword>
<feature type="region of interest" description="Disordered" evidence="2">
    <location>
        <begin position="91"/>
        <end position="123"/>
    </location>
</feature>
<accession>A0A9E6ZPM9</accession>
<dbReference type="RefSeq" id="WP_255845133.1">
    <property type="nucleotide sequence ID" value="NZ_CP094358.1"/>
</dbReference>
<organism evidence="3 4">
    <name type="scientific">Abyssalbus ytuae</name>
    <dbReference type="NCBI Taxonomy" id="2926907"/>
    <lineage>
        <taxon>Bacteria</taxon>
        <taxon>Pseudomonadati</taxon>
        <taxon>Bacteroidota</taxon>
        <taxon>Flavobacteriia</taxon>
        <taxon>Flavobacteriales</taxon>
        <taxon>Flavobacteriaceae</taxon>
        <taxon>Abyssalbus</taxon>
    </lineage>
</organism>
<evidence type="ECO:0000313" key="3">
    <source>
        <dbReference type="EMBL" id="UOB18589.1"/>
    </source>
</evidence>
<dbReference type="KEGG" id="fbm:MQE35_04695"/>
<sequence>MDKIEKIKQHLEASKNHFITIINTDNKRLGKDTSFNKFLWSKEDINSSSGTIDNFLKSLPQKGIKSGSKLHLRVTHGNTFRTIGEVNLLFKDSPQQTPEKTNQSPMSTGFNNNQQQKQENNPAPVYPSLGSPMQNIGLGFTPVPISEYTDLKVLSQRYEDVKTKLKETVQELLDAKSELRIANEKNSSLQLKLDTVEAKHSIEIDRKEMEKKSFLDSEAGLKAMEALGAALPAILSRQQPAVSVGQGMGNPYQGISEIKQHFIDAIAKDQEINDEHLNIIYEGLTAIKKVEGFQAELVKLINYAKQELNG</sequence>
<dbReference type="AlphaFoldDB" id="A0A9E6ZPM9"/>
<reference evidence="3" key="1">
    <citation type="submission" date="2022-03" db="EMBL/GenBank/DDBJ databases">
        <title>Description of Abyssus ytuae gen. nov., sp. nov., a novel member of the family Flavobacteriaceae isolated from the sediment of Mariana Trench.</title>
        <authorList>
            <person name="Zhang J."/>
            <person name="Xu X."/>
        </authorList>
    </citation>
    <scope>NUCLEOTIDE SEQUENCE</scope>
    <source>
        <strain evidence="3">MT3330</strain>
    </source>
</reference>
<evidence type="ECO:0000256" key="1">
    <source>
        <dbReference type="SAM" id="Coils"/>
    </source>
</evidence>
<protein>
    <submittedName>
        <fullName evidence="3">Uncharacterized protein</fullName>
    </submittedName>
</protein>
<evidence type="ECO:0000313" key="4">
    <source>
        <dbReference type="Proteomes" id="UP000831290"/>
    </source>
</evidence>
<dbReference type="EMBL" id="CP094358">
    <property type="protein sequence ID" value="UOB18589.1"/>
    <property type="molecule type" value="Genomic_DNA"/>
</dbReference>
<feature type="compositionally biased region" description="Polar residues" evidence="2">
    <location>
        <begin position="93"/>
        <end position="110"/>
    </location>
</feature>
<feature type="coiled-coil region" evidence="1">
    <location>
        <begin position="151"/>
        <end position="199"/>
    </location>
</feature>
<gene>
    <name evidence="3" type="ORF">MQE35_04695</name>
</gene>
<keyword evidence="1" id="KW-0175">Coiled coil</keyword>
<evidence type="ECO:0000256" key="2">
    <source>
        <dbReference type="SAM" id="MobiDB-lite"/>
    </source>
</evidence>
<dbReference type="Proteomes" id="UP000831290">
    <property type="component" value="Chromosome"/>
</dbReference>